<gene>
    <name evidence="15" type="ORF">ECRASSUSDP1_LOCUS16315</name>
</gene>
<feature type="transmembrane region" description="Helical" evidence="13">
    <location>
        <begin position="203"/>
        <end position="224"/>
    </location>
</feature>
<keyword evidence="5" id="KW-0631">Potassium channel</keyword>
<keyword evidence="6" id="KW-0630">Potassium</keyword>
<dbReference type="InterPro" id="IPR047871">
    <property type="entry name" value="K_chnl_Slo-like"/>
</dbReference>
<evidence type="ECO:0000256" key="3">
    <source>
        <dbReference type="ARBA" id="ARBA00022538"/>
    </source>
</evidence>
<dbReference type="Pfam" id="PF03493">
    <property type="entry name" value="BK_channel_a"/>
    <property type="match status" value="1"/>
</dbReference>
<feature type="domain" description="RCK N-terminal" evidence="14">
    <location>
        <begin position="640"/>
        <end position="780"/>
    </location>
</feature>
<dbReference type="SUPFAM" id="SSF51735">
    <property type="entry name" value="NAD(P)-binding Rossmann-fold domains"/>
    <property type="match status" value="1"/>
</dbReference>
<feature type="compositionally biased region" description="Basic and acidic residues" evidence="12">
    <location>
        <begin position="996"/>
        <end position="1018"/>
    </location>
</feature>
<feature type="region of interest" description="Disordered" evidence="12">
    <location>
        <begin position="954"/>
        <end position="1051"/>
    </location>
</feature>
<evidence type="ECO:0000256" key="9">
    <source>
        <dbReference type="ARBA" id="ARBA00023136"/>
    </source>
</evidence>
<dbReference type="PANTHER" id="PTHR10027:SF10">
    <property type="entry name" value="SLOWPOKE 2, ISOFORM D"/>
    <property type="match status" value="1"/>
</dbReference>
<evidence type="ECO:0000256" key="6">
    <source>
        <dbReference type="ARBA" id="ARBA00022958"/>
    </source>
</evidence>
<dbReference type="Gene3D" id="3.40.50.720">
    <property type="entry name" value="NAD(P)-binding Rossmann-like Domain"/>
    <property type="match status" value="2"/>
</dbReference>
<reference evidence="15" key="1">
    <citation type="submission" date="2023-07" db="EMBL/GenBank/DDBJ databases">
        <authorList>
            <consortium name="AG Swart"/>
            <person name="Singh M."/>
            <person name="Singh A."/>
            <person name="Seah K."/>
            <person name="Emmerich C."/>
        </authorList>
    </citation>
    <scope>NUCLEOTIDE SEQUENCE</scope>
    <source>
        <strain evidence="15">DP1</strain>
    </source>
</reference>
<keyword evidence="4 13" id="KW-0812">Transmembrane</keyword>
<dbReference type="Pfam" id="PF22614">
    <property type="entry name" value="Slo-like_RCK"/>
    <property type="match status" value="2"/>
</dbReference>
<evidence type="ECO:0000256" key="12">
    <source>
        <dbReference type="SAM" id="MobiDB-lite"/>
    </source>
</evidence>
<evidence type="ECO:0000313" key="16">
    <source>
        <dbReference type="Proteomes" id="UP001295684"/>
    </source>
</evidence>
<dbReference type="GO" id="GO:0005886">
    <property type="term" value="C:plasma membrane"/>
    <property type="evidence" value="ECO:0007669"/>
    <property type="project" value="UniProtKB-SubCell"/>
</dbReference>
<dbReference type="GO" id="GO:0005267">
    <property type="term" value="F:potassium channel activity"/>
    <property type="evidence" value="ECO:0007669"/>
    <property type="project" value="UniProtKB-KW"/>
</dbReference>
<evidence type="ECO:0000313" key="15">
    <source>
        <dbReference type="EMBL" id="CAI2374956.1"/>
    </source>
</evidence>
<feature type="transmembrane region" description="Helical" evidence="13">
    <location>
        <begin position="57"/>
        <end position="75"/>
    </location>
</feature>
<accession>A0AAD1XLH2</accession>
<keyword evidence="10" id="KW-0407">Ion channel</keyword>
<dbReference type="InterPro" id="IPR013099">
    <property type="entry name" value="K_chnl_dom"/>
</dbReference>
<organism evidence="15 16">
    <name type="scientific">Euplotes crassus</name>
    <dbReference type="NCBI Taxonomy" id="5936"/>
    <lineage>
        <taxon>Eukaryota</taxon>
        <taxon>Sar</taxon>
        <taxon>Alveolata</taxon>
        <taxon>Ciliophora</taxon>
        <taxon>Intramacronucleata</taxon>
        <taxon>Spirotrichea</taxon>
        <taxon>Hypotrichia</taxon>
        <taxon>Euplotida</taxon>
        <taxon>Euplotidae</taxon>
        <taxon>Moneuplotes</taxon>
    </lineage>
</organism>
<feature type="transmembrane region" description="Helical" evidence="13">
    <location>
        <begin position="230"/>
        <end position="247"/>
    </location>
</feature>
<evidence type="ECO:0000256" key="13">
    <source>
        <dbReference type="SAM" id="Phobius"/>
    </source>
</evidence>
<feature type="compositionally biased region" description="Polar residues" evidence="12">
    <location>
        <begin position="974"/>
        <end position="986"/>
    </location>
</feature>
<dbReference type="SUPFAM" id="SSF81324">
    <property type="entry name" value="Voltage-gated potassium channels"/>
    <property type="match status" value="1"/>
</dbReference>
<evidence type="ECO:0000256" key="4">
    <source>
        <dbReference type="ARBA" id="ARBA00022692"/>
    </source>
</evidence>
<evidence type="ECO:0000256" key="11">
    <source>
        <dbReference type="ARBA" id="ARBA00034430"/>
    </source>
</evidence>
<keyword evidence="3" id="KW-0633">Potassium transport</keyword>
<dbReference type="Pfam" id="PF07885">
    <property type="entry name" value="Ion_trans_2"/>
    <property type="match status" value="1"/>
</dbReference>
<evidence type="ECO:0000256" key="10">
    <source>
        <dbReference type="ARBA" id="ARBA00023303"/>
    </source>
</evidence>
<feature type="transmembrane region" description="Helical" evidence="13">
    <location>
        <begin position="81"/>
        <end position="100"/>
    </location>
</feature>
<keyword evidence="8" id="KW-0406">Ion transport</keyword>
<dbReference type="PANTHER" id="PTHR10027">
    <property type="entry name" value="CALCIUM-ACTIVATED POTASSIUM CHANNEL ALPHA CHAIN"/>
    <property type="match status" value="1"/>
</dbReference>
<dbReference type="Proteomes" id="UP001295684">
    <property type="component" value="Unassembled WGS sequence"/>
</dbReference>
<keyword evidence="7 13" id="KW-1133">Transmembrane helix</keyword>
<proteinExistence type="predicted"/>
<dbReference type="PROSITE" id="PS51201">
    <property type="entry name" value="RCK_N"/>
    <property type="match status" value="1"/>
</dbReference>
<protein>
    <recommendedName>
        <fullName evidence="14">RCK N-terminal domain-containing protein</fullName>
    </recommendedName>
</protein>
<dbReference type="InterPro" id="IPR003929">
    <property type="entry name" value="K_chnl_BK_asu"/>
</dbReference>
<name>A0AAD1XLH2_EUPCR</name>
<keyword evidence="2" id="KW-0813">Transport</keyword>
<evidence type="ECO:0000256" key="8">
    <source>
        <dbReference type="ARBA" id="ARBA00023065"/>
    </source>
</evidence>
<evidence type="ECO:0000259" key="14">
    <source>
        <dbReference type="PROSITE" id="PS51201"/>
    </source>
</evidence>
<dbReference type="Gene3D" id="1.10.287.70">
    <property type="match status" value="1"/>
</dbReference>
<evidence type="ECO:0000256" key="1">
    <source>
        <dbReference type="ARBA" id="ARBA00004651"/>
    </source>
</evidence>
<keyword evidence="16" id="KW-1185">Reference proteome</keyword>
<comment type="catalytic activity">
    <reaction evidence="11">
        <text>K(+)(in) = K(+)(out)</text>
        <dbReference type="Rhea" id="RHEA:29463"/>
        <dbReference type="ChEBI" id="CHEBI:29103"/>
    </reaction>
</comment>
<comment type="subcellular location">
    <subcellularLocation>
        <location evidence="1">Cell membrane</location>
        <topology evidence="1">Multi-pass membrane protein</topology>
    </subcellularLocation>
</comment>
<evidence type="ECO:0000256" key="7">
    <source>
        <dbReference type="ARBA" id="ARBA00022989"/>
    </source>
</evidence>
<evidence type="ECO:0000256" key="5">
    <source>
        <dbReference type="ARBA" id="ARBA00022826"/>
    </source>
</evidence>
<keyword evidence="9 13" id="KW-0472">Membrane</keyword>
<dbReference type="InterPro" id="IPR003148">
    <property type="entry name" value="RCK_N"/>
</dbReference>
<feature type="transmembrane region" description="Helical" evidence="13">
    <location>
        <begin position="171"/>
        <end position="191"/>
    </location>
</feature>
<evidence type="ECO:0000256" key="2">
    <source>
        <dbReference type="ARBA" id="ARBA00022448"/>
    </source>
</evidence>
<dbReference type="InterPro" id="IPR036291">
    <property type="entry name" value="NAD(P)-bd_dom_sf"/>
</dbReference>
<dbReference type="EMBL" id="CAMPGE010016395">
    <property type="protein sequence ID" value="CAI2374956.1"/>
    <property type="molecule type" value="Genomic_DNA"/>
</dbReference>
<sequence length="1069" mass="121925">MQSKTNEVSIHTSKKIKPISESSFYKSNDQSGKRQVLRIKVETFYLTNFWGRTFERCIGASSFIISILFVVLLYFDNEPPNWFRAVNFVMICTLIFDLIVRFYISTHRIPFLYSRDCLVDFFVIVPIFMPGGNGDTYIFFESTSFILRSVIGSRILIKNFRIGETEVSRQIVTILITLSLVVYIAAGMIMISENLNREDDNKLQFHQAIYFVIVTLATVGYGEIYPDTELGKIFVICVMIVTIVIIPRQTSELLRLLELQSVYARAIYKSNLEIPHIICTGKVTLDALKNFCDELFDDDHGITTRNLVILQPGDPNSACELFLNGTKLKYEIFLTFLNGDPLTKAGLKKCDLHKSKDCIILTNKNSRDPQSSDHKNILIALAVKKYVFEANKDNRKTIRLCIQLIKPESKIHYMSSLKIPSKDQLIIVEEIKMNLLAKSCFAPGLIALLSNLTSSRAGYDSDLEKKDWMKDWLKDYMMGMDYEIYRTSLNPNFEGLSFKEIAKIIYKEFSIIAFALGIESQDQSVVVLNPVNFRCEDMKNNKYYIFIITEGPSGVEKTETLRGISRDNKKRYFGNKKQQYISKEINFDQQDRKESEDELGEYVNFDINDDTEFSYFKLNKAQSQMDATVTTSLKNDKKIKNHIVVCGIHCSIKHFILPLRASYLQDYQHIVIVSQGSIPLNIWDEIKKFPMIHLVNGSPLEQESLIKANILNADKAVILGHDPTLKTNLHDEMLDAQSIFIYKAIKKLNPELPIITELVYESKIDFLLPKKNKHKIYTLSTLFASGMVYISAIIDTITAQSYHNPHIVSLLNLILKGTERDRKTAKWLKTFQNLTHANLWQIPAPEGLYNKSFSELFLHLLEKGLIAIALYRLPGATDNKSPYVWTNPEGATITNQDRVFVFADKIPKDLNIHSEEFEANDNNEHERNQYNIFGHRSEGDIVKNYYGEEFETIDEDSKYPSDSSQSSEEEPVSATRSGRTSPQILFSNLGGATDTALKEDKIKDIASPDIEETKDIRTPNDSTSKISGGNKGGTNHDTRKTLDSTSKNTQNFEMNPVLSSLATTKMIIP</sequence>
<dbReference type="AlphaFoldDB" id="A0AAD1XLH2"/>
<comment type="caution">
    <text evidence="15">The sequence shown here is derived from an EMBL/GenBank/DDBJ whole genome shotgun (WGS) entry which is preliminary data.</text>
</comment>